<evidence type="ECO:0000259" key="3">
    <source>
        <dbReference type="Pfam" id="PF26285"/>
    </source>
</evidence>
<feature type="region of interest" description="Disordered" evidence="1">
    <location>
        <begin position="82"/>
        <end position="134"/>
    </location>
</feature>
<dbReference type="Gene3D" id="1.10.150.50">
    <property type="entry name" value="Transcription Factor, Ets-1"/>
    <property type="match status" value="1"/>
</dbReference>
<evidence type="ECO:0008006" key="6">
    <source>
        <dbReference type="Google" id="ProtNLM"/>
    </source>
</evidence>
<evidence type="ECO:0000313" key="5">
    <source>
        <dbReference type="Proteomes" id="UP001044222"/>
    </source>
</evidence>
<dbReference type="EMBL" id="JAFIRN010000006">
    <property type="protein sequence ID" value="KAG5846495.1"/>
    <property type="molecule type" value="Genomic_DNA"/>
</dbReference>
<organism evidence="4 5">
    <name type="scientific">Anguilla anguilla</name>
    <name type="common">European freshwater eel</name>
    <name type="synonym">Muraena anguilla</name>
    <dbReference type="NCBI Taxonomy" id="7936"/>
    <lineage>
        <taxon>Eukaryota</taxon>
        <taxon>Metazoa</taxon>
        <taxon>Chordata</taxon>
        <taxon>Craniata</taxon>
        <taxon>Vertebrata</taxon>
        <taxon>Euteleostomi</taxon>
        <taxon>Actinopterygii</taxon>
        <taxon>Neopterygii</taxon>
        <taxon>Teleostei</taxon>
        <taxon>Anguilliformes</taxon>
        <taxon>Anguillidae</taxon>
        <taxon>Anguilla</taxon>
    </lineage>
</organism>
<feature type="region of interest" description="Disordered" evidence="1">
    <location>
        <begin position="347"/>
        <end position="372"/>
    </location>
</feature>
<evidence type="ECO:0000256" key="1">
    <source>
        <dbReference type="SAM" id="MobiDB-lite"/>
    </source>
</evidence>
<feature type="region of interest" description="Disordered" evidence="1">
    <location>
        <begin position="146"/>
        <end position="192"/>
    </location>
</feature>
<gene>
    <name evidence="4" type="ORF">ANANG_G00115580</name>
</gene>
<dbReference type="SUPFAM" id="SSF47769">
    <property type="entry name" value="SAM/Pointed domain"/>
    <property type="match status" value="1"/>
</dbReference>
<dbReference type="AlphaFoldDB" id="A0A9D3RX78"/>
<dbReference type="PANTHER" id="PTHR12301:SF3">
    <property type="entry name" value="SAM AND SH3 DOMAIN-CONTAINING PROTEIN 1"/>
    <property type="match status" value="1"/>
</dbReference>
<dbReference type="InterPro" id="IPR001660">
    <property type="entry name" value="SAM"/>
</dbReference>
<dbReference type="PANTHER" id="PTHR12301">
    <property type="entry name" value="SAM-DOMAIN, SH3 AND NUCLEAR LOCALIZATION SIGNALS PROTEIN RELATED"/>
    <property type="match status" value="1"/>
</dbReference>
<dbReference type="Pfam" id="PF26285">
    <property type="entry name" value="SASH1_Homeodomain"/>
    <property type="match status" value="1"/>
</dbReference>
<dbReference type="InterPro" id="IPR058666">
    <property type="entry name" value="SASH1/NUB1_homeodomain"/>
</dbReference>
<dbReference type="InterPro" id="IPR051725">
    <property type="entry name" value="SAM-SH3_domain_protein"/>
</dbReference>
<evidence type="ECO:0000259" key="2">
    <source>
        <dbReference type="Pfam" id="PF00536"/>
    </source>
</evidence>
<reference evidence="4" key="1">
    <citation type="submission" date="2021-01" db="EMBL/GenBank/DDBJ databases">
        <title>A chromosome-scale assembly of European eel, Anguilla anguilla.</title>
        <authorList>
            <person name="Henkel C."/>
            <person name="Jong-Raadsen S.A."/>
            <person name="Dufour S."/>
            <person name="Weltzien F.-A."/>
            <person name="Palstra A.P."/>
            <person name="Pelster B."/>
            <person name="Spaink H.P."/>
            <person name="Van Den Thillart G.E."/>
            <person name="Jansen H."/>
            <person name="Zahm M."/>
            <person name="Klopp C."/>
            <person name="Cedric C."/>
            <person name="Louis A."/>
            <person name="Berthelot C."/>
            <person name="Parey E."/>
            <person name="Roest Crollius H."/>
            <person name="Montfort J."/>
            <person name="Robinson-Rechavi M."/>
            <person name="Bucao C."/>
            <person name="Bouchez O."/>
            <person name="Gislard M."/>
            <person name="Lluch J."/>
            <person name="Milhes M."/>
            <person name="Lampietro C."/>
            <person name="Lopez Roques C."/>
            <person name="Donnadieu C."/>
            <person name="Braasch I."/>
            <person name="Desvignes T."/>
            <person name="Postlethwait J."/>
            <person name="Bobe J."/>
            <person name="Guiguen Y."/>
            <person name="Dirks R."/>
        </authorList>
    </citation>
    <scope>NUCLEOTIDE SEQUENCE</scope>
    <source>
        <strain evidence="4">Tag_6206</strain>
        <tissue evidence="4">Liver</tissue>
    </source>
</reference>
<dbReference type="InterPro" id="IPR013761">
    <property type="entry name" value="SAM/pointed_sf"/>
</dbReference>
<protein>
    <recommendedName>
        <fullName evidence="6">SAM domain-containing protein</fullName>
    </recommendedName>
</protein>
<dbReference type="Pfam" id="PF00536">
    <property type="entry name" value="SAM_1"/>
    <property type="match status" value="1"/>
</dbReference>
<evidence type="ECO:0000313" key="4">
    <source>
        <dbReference type="EMBL" id="KAG5846495.1"/>
    </source>
</evidence>
<proteinExistence type="predicted"/>
<name>A0A9D3RX78_ANGAN</name>
<comment type="caution">
    <text evidence="4">The sequence shown here is derived from an EMBL/GenBank/DDBJ whole genome shotgun (WGS) entry which is preliminary data.</text>
</comment>
<dbReference type="Proteomes" id="UP001044222">
    <property type="component" value="Unassembled WGS sequence"/>
</dbReference>
<sequence>MTRSTEALQQQGKKERKFGKHFFLKPSIKGLGLLGLKKGGSRRLLRIPPSRSCEGLDEGAPPAPCSVRELWRRSRSLGDLHWEQAFDGNKSPAPGAPPPARAPRGKRGCPVCLKGPDGSARPPRGQSSAGPRAAPVAIGAESVVAAGPASPAQPPGGDPRQHPRQPVRGGPLLPHVPGGAGTPRPRPRPGCPTCPSPACPQIHGVKAAVGRKISHARAPNLESLLEDRLEAEGIDLTEEPYSDKHGRCGIPQSLVQRYSEDLEQPLKDVAPAMDQIRVTELRKQHRMAIPSGGLTEMCRKSASQGQAGTVTDWLTSIGLPMYAGHFLSAGYDSLARVSALTEAAALGRREGGAPRAPPAGRGAAGAGPGRES</sequence>
<feature type="compositionally biased region" description="Gly residues" evidence="1">
    <location>
        <begin position="362"/>
        <end position="372"/>
    </location>
</feature>
<accession>A0A9D3RX78</accession>
<feature type="domain" description="SAM" evidence="2">
    <location>
        <begin position="309"/>
        <end position="342"/>
    </location>
</feature>
<keyword evidence="5" id="KW-1185">Reference proteome</keyword>
<feature type="domain" description="SASH1/NUB1 homeodomain-like" evidence="3">
    <location>
        <begin position="221"/>
        <end position="290"/>
    </location>
</feature>